<sequence length="85" mass="9779">MRAKSRIPDSFQAEAIDGSRQDFLHTPQKLSTIQWDNQKMIDISALAIANRLAERLQVLGFTIDDNARTAARCYRSKTRQKWQAD</sequence>
<accession>A0A506U468</accession>
<evidence type="ECO:0000313" key="2">
    <source>
        <dbReference type="Proteomes" id="UP000318801"/>
    </source>
</evidence>
<gene>
    <name evidence="1" type="ORF">FJU08_17875</name>
</gene>
<comment type="caution">
    <text evidence="1">The sequence shown here is derived from an EMBL/GenBank/DDBJ whole genome shotgun (WGS) entry which is preliminary data.</text>
</comment>
<keyword evidence="2" id="KW-1185">Reference proteome</keyword>
<organism evidence="1 2">
    <name type="scientific">Martelella alba</name>
    <dbReference type="NCBI Taxonomy" id="2590451"/>
    <lineage>
        <taxon>Bacteria</taxon>
        <taxon>Pseudomonadati</taxon>
        <taxon>Pseudomonadota</taxon>
        <taxon>Alphaproteobacteria</taxon>
        <taxon>Hyphomicrobiales</taxon>
        <taxon>Aurantimonadaceae</taxon>
        <taxon>Martelella</taxon>
    </lineage>
</organism>
<protein>
    <submittedName>
        <fullName evidence="1">Uncharacterized protein</fullName>
    </submittedName>
</protein>
<dbReference type="RefSeq" id="WP_141150406.1">
    <property type="nucleotide sequence ID" value="NZ_VHLG01000013.1"/>
</dbReference>
<reference evidence="1 2" key="1">
    <citation type="submission" date="2019-06" db="EMBL/GenBank/DDBJ databases">
        <authorList>
            <person name="Li M."/>
        </authorList>
    </citation>
    <scope>NUCLEOTIDE SEQUENCE [LARGE SCALE GENOMIC DNA]</scope>
    <source>
        <strain evidence="1 2">BGMRC2036</strain>
    </source>
</reference>
<dbReference type="EMBL" id="VHLG01000013">
    <property type="protein sequence ID" value="TPW28248.1"/>
    <property type="molecule type" value="Genomic_DNA"/>
</dbReference>
<name>A0A506U468_9HYPH</name>
<evidence type="ECO:0000313" key="1">
    <source>
        <dbReference type="EMBL" id="TPW28248.1"/>
    </source>
</evidence>
<proteinExistence type="predicted"/>
<dbReference type="AlphaFoldDB" id="A0A506U468"/>
<dbReference type="Proteomes" id="UP000318801">
    <property type="component" value="Unassembled WGS sequence"/>
</dbReference>